<organism evidence="2 3">
    <name type="scientific">Aeromonas simiae</name>
    <dbReference type="NCBI Taxonomy" id="218936"/>
    <lineage>
        <taxon>Bacteria</taxon>
        <taxon>Pseudomonadati</taxon>
        <taxon>Pseudomonadota</taxon>
        <taxon>Gammaproteobacteria</taxon>
        <taxon>Aeromonadales</taxon>
        <taxon>Aeromonadaceae</taxon>
        <taxon>Aeromonas</taxon>
    </lineage>
</organism>
<dbReference type="Proteomes" id="UP000594034">
    <property type="component" value="Chromosome"/>
</dbReference>
<accession>A0A5J6WW81</accession>
<keyword evidence="2" id="KW-0808">Transferase</keyword>
<dbReference type="SUPFAM" id="SSF64307">
    <property type="entry name" value="SirA-like"/>
    <property type="match status" value="1"/>
</dbReference>
<sequence>MVEMDLRTLRCPEPLLRVKLWLREAQDERKLLLWLGDPGSRRDIPHYLTRLGHRCVTREACASHLLLWVQLCHKESL</sequence>
<evidence type="ECO:0000313" key="3">
    <source>
        <dbReference type="Proteomes" id="UP000594034"/>
    </source>
</evidence>
<dbReference type="InterPro" id="IPR036868">
    <property type="entry name" value="TusA-like_sf"/>
</dbReference>
<proteinExistence type="predicted"/>
<gene>
    <name evidence="2" type="ORF">FE240_12585</name>
</gene>
<protein>
    <submittedName>
        <fullName evidence="2">Sulfurtransferase TusA family protein</fullName>
    </submittedName>
</protein>
<dbReference type="AlphaFoldDB" id="A0A5J6WW81"/>
<dbReference type="InterPro" id="IPR001455">
    <property type="entry name" value="TusA-like"/>
</dbReference>
<evidence type="ECO:0000313" key="2">
    <source>
        <dbReference type="EMBL" id="QFI55449.1"/>
    </source>
</evidence>
<dbReference type="Pfam" id="PF01206">
    <property type="entry name" value="TusA"/>
    <property type="match status" value="1"/>
</dbReference>
<feature type="domain" description="UPF0033" evidence="1">
    <location>
        <begin position="3"/>
        <end position="59"/>
    </location>
</feature>
<dbReference type="Gene3D" id="3.30.110.40">
    <property type="entry name" value="TusA-like domain"/>
    <property type="match status" value="1"/>
</dbReference>
<evidence type="ECO:0000259" key="1">
    <source>
        <dbReference type="Pfam" id="PF01206"/>
    </source>
</evidence>
<dbReference type="RefSeq" id="WP_193001374.1">
    <property type="nucleotide sequence ID" value="NZ_CP040449.1"/>
</dbReference>
<name>A0A5J6WW81_9GAMM</name>
<reference evidence="2 3" key="1">
    <citation type="submission" date="2019-05" db="EMBL/GenBank/DDBJ databases">
        <title>OXA-830, a novel chromosomally encoded expanded-spectrum class D beta-lactamase in Aeromonas simiae.</title>
        <authorList>
            <person name="Zhou W."/>
            <person name="Chen Q."/>
        </authorList>
    </citation>
    <scope>NUCLEOTIDE SEQUENCE [LARGE SCALE GENOMIC DNA]</scope>
    <source>
        <strain evidence="2 3">A6</strain>
    </source>
</reference>
<dbReference type="CDD" id="cd00291">
    <property type="entry name" value="SirA_YedF_YeeD"/>
    <property type="match status" value="1"/>
</dbReference>
<dbReference type="EMBL" id="CP040449">
    <property type="protein sequence ID" value="QFI55449.1"/>
    <property type="molecule type" value="Genomic_DNA"/>
</dbReference>
<dbReference type="KEGG" id="asim:FE240_12585"/>
<keyword evidence="3" id="KW-1185">Reference proteome</keyword>
<dbReference type="GO" id="GO:0016740">
    <property type="term" value="F:transferase activity"/>
    <property type="evidence" value="ECO:0007669"/>
    <property type="project" value="UniProtKB-KW"/>
</dbReference>